<evidence type="ECO:0000256" key="9">
    <source>
        <dbReference type="SAM" id="Phobius"/>
    </source>
</evidence>
<keyword evidence="3" id="KW-0813">Transport</keyword>
<keyword evidence="5" id="KW-0460">Magnesium</keyword>
<evidence type="ECO:0000259" key="10">
    <source>
        <dbReference type="Pfam" id="PF01769"/>
    </source>
</evidence>
<feature type="transmembrane region" description="Helical" evidence="9">
    <location>
        <begin position="60"/>
        <end position="83"/>
    </location>
</feature>
<protein>
    <submittedName>
        <fullName evidence="11">629_t:CDS:1</fullName>
    </submittedName>
</protein>
<dbReference type="GO" id="GO:0005886">
    <property type="term" value="C:plasma membrane"/>
    <property type="evidence" value="ECO:0007669"/>
    <property type="project" value="TreeGrafter"/>
</dbReference>
<gene>
    <name evidence="11" type="ORF">PBRASI_LOCUS599</name>
</gene>
<comment type="caution">
    <text evidence="11">The sequence shown here is derived from an EMBL/GenBank/DDBJ whole genome shotgun (WGS) entry which is preliminary data.</text>
</comment>
<dbReference type="Proteomes" id="UP000789739">
    <property type="component" value="Unassembled WGS sequence"/>
</dbReference>
<dbReference type="Gene3D" id="1.10.357.20">
    <property type="entry name" value="SLC41 divalent cation transporters, integral membrane domain"/>
    <property type="match status" value="2"/>
</dbReference>
<keyword evidence="4 9" id="KW-0812">Transmembrane</keyword>
<evidence type="ECO:0000256" key="4">
    <source>
        <dbReference type="ARBA" id="ARBA00022692"/>
    </source>
</evidence>
<dbReference type="Pfam" id="PF01769">
    <property type="entry name" value="MgtE"/>
    <property type="match status" value="2"/>
</dbReference>
<keyword evidence="12" id="KW-1185">Reference proteome</keyword>
<accession>A0A9N8Z152</accession>
<feature type="transmembrane region" description="Helical" evidence="9">
    <location>
        <begin position="200"/>
        <end position="222"/>
    </location>
</feature>
<comment type="similarity">
    <text evidence="2">Belongs to the SLC41A transporter family.</text>
</comment>
<evidence type="ECO:0000256" key="3">
    <source>
        <dbReference type="ARBA" id="ARBA00022448"/>
    </source>
</evidence>
<dbReference type="EMBL" id="CAJVPI010000031">
    <property type="protein sequence ID" value="CAG8461362.1"/>
    <property type="molecule type" value="Genomic_DNA"/>
</dbReference>
<evidence type="ECO:0000313" key="11">
    <source>
        <dbReference type="EMBL" id="CAG8461362.1"/>
    </source>
</evidence>
<dbReference type="InterPro" id="IPR036739">
    <property type="entry name" value="SLC41_membr_dom_sf"/>
</dbReference>
<proteinExistence type="inferred from homology"/>
<name>A0A9N8Z152_9GLOM</name>
<keyword evidence="6 9" id="KW-1133">Transmembrane helix</keyword>
<evidence type="ECO:0000256" key="2">
    <source>
        <dbReference type="ARBA" id="ARBA00009749"/>
    </source>
</evidence>
<feature type="transmembrane region" description="Helical" evidence="9">
    <location>
        <begin position="170"/>
        <end position="188"/>
    </location>
</feature>
<feature type="transmembrane region" description="Helical" evidence="9">
    <location>
        <begin position="103"/>
        <end position="129"/>
    </location>
</feature>
<dbReference type="GO" id="GO:0008324">
    <property type="term" value="F:monoatomic cation transmembrane transporter activity"/>
    <property type="evidence" value="ECO:0007669"/>
    <property type="project" value="InterPro"/>
</dbReference>
<evidence type="ECO:0000256" key="7">
    <source>
        <dbReference type="ARBA" id="ARBA00023065"/>
    </source>
</evidence>
<feature type="transmembrane region" description="Helical" evidence="9">
    <location>
        <begin position="340"/>
        <end position="360"/>
    </location>
</feature>
<feature type="transmembrane region" description="Helical" evidence="9">
    <location>
        <begin position="141"/>
        <end position="164"/>
    </location>
</feature>
<dbReference type="InterPro" id="IPR045349">
    <property type="entry name" value="SLC41A1-3"/>
</dbReference>
<dbReference type="AlphaFoldDB" id="A0A9N8Z152"/>
<evidence type="ECO:0000313" key="12">
    <source>
        <dbReference type="Proteomes" id="UP000789739"/>
    </source>
</evidence>
<keyword evidence="7" id="KW-0406">Ion transport</keyword>
<dbReference type="InterPro" id="IPR006667">
    <property type="entry name" value="SLC41_membr_dom"/>
</dbReference>
<dbReference type="SUPFAM" id="SSF161093">
    <property type="entry name" value="MgtE membrane domain-like"/>
    <property type="match status" value="2"/>
</dbReference>
<comment type="subcellular location">
    <subcellularLocation>
        <location evidence="1">Membrane</location>
        <topology evidence="1">Multi-pass membrane protein</topology>
    </subcellularLocation>
</comment>
<feature type="domain" description="SLC41A/MgtE integral membrane" evidence="10">
    <location>
        <begin position="236"/>
        <end position="355"/>
    </location>
</feature>
<organism evidence="11 12">
    <name type="scientific">Paraglomus brasilianum</name>
    <dbReference type="NCBI Taxonomy" id="144538"/>
    <lineage>
        <taxon>Eukaryota</taxon>
        <taxon>Fungi</taxon>
        <taxon>Fungi incertae sedis</taxon>
        <taxon>Mucoromycota</taxon>
        <taxon>Glomeromycotina</taxon>
        <taxon>Glomeromycetes</taxon>
        <taxon>Paraglomerales</taxon>
        <taxon>Paraglomeraceae</taxon>
        <taxon>Paraglomus</taxon>
    </lineage>
</organism>
<evidence type="ECO:0000256" key="1">
    <source>
        <dbReference type="ARBA" id="ARBA00004141"/>
    </source>
</evidence>
<evidence type="ECO:0000256" key="5">
    <source>
        <dbReference type="ARBA" id="ARBA00022842"/>
    </source>
</evidence>
<dbReference type="PANTHER" id="PTHR16228:SF7">
    <property type="entry name" value="SLC41A_MGTE INTEGRAL MEMBRANE DOMAIN-CONTAINING PROTEIN"/>
    <property type="match status" value="1"/>
</dbReference>
<keyword evidence="8 9" id="KW-0472">Membrane</keyword>
<feature type="transmembrane region" description="Helical" evidence="9">
    <location>
        <begin position="272"/>
        <end position="291"/>
    </location>
</feature>
<feature type="domain" description="SLC41A/MgtE integral membrane" evidence="10">
    <location>
        <begin position="45"/>
        <end position="160"/>
    </location>
</feature>
<dbReference type="PANTHER" id="PTHR16228">
    <property type="entry name" value="DIVALENT CATION TRANSPORTER SOLUTE CARRIER FAMILY 41"/>
    <property type="match status" value="1"/>
</dbReference>
<feature type="transmembrane region" description="Helical" evidence="9">
    <location>
        <begin position="297"/>
        <end position="319"/>
    </location>
</feature>
<feature type="transmembrane region" description="Helical" evidence="9">
    <location>
        <begin position="234"/>
        <end position="251"/>
    </location>
</feature>
<evidence type="ECO:0000256" key="8">
    <source>
        <dbReference type="ARBA" id="ARBA00023136"/>
    </source>
</evidence>
<reference evidence="11" key="1">
    <citation type="submission" date="2021-06" db="EMBL/GenBank/DDBJ databases">
        <authorList>
            <person name="Kallberg Y."/>
            <person name="Tangrot J."/>
            <person name="Rosling A."/>
        </authorList>
    </citation>
    <scope>NUCLEOTIDE SEQUENCE</scope>
    <source>
        <strain evidence="11">BR232B</strain>
    </source>
</reference>
<evidence type="ECO:0000256" key="6">
    <source>
        <dbReference type="ARBA" id="ARBA00022989"/>
    </source>
</evidence>
<dbReference type="OrthoDB" id="666972at2759"/>
<sequence>MAAAIIYSIEFTENVMKLKESIDENIGMLFKAPSKLTLSSLSTLHKSNLGELDQASVRDALIWGNLALLQVQALIVGAVAGFFSFSEELVFHPHSNTYSESMLVIVASMVCATLSSMILGTFMCALIIVSRKFRINPDNIACPMASALGDLLTLVILAVCSDFLQKYMFTWLSTWMFVILAFSIPLWARLVWTNKYVQDLLVSGWVPLFVAMIIASIAGLVLERYIKKYQGLAVLTPVLNGLAGNLGSIYASRISTRLHSGTEEDYKSSEKTLFLIHIPIEILFLLFAWWLDLGHLPLGFCIIYFLDSIVCVLFTLILTKNLTLWLWKHKYDPDNYSMPYITAIVDVVGTGLLVLSYSALGMLNEKIEKHH</sequence>